<organism evidence="3 4">
    <name type="scientific">Lobosporangium transversale</name>
    <dbReference type="NCBI Taxonomy" id="64571"/>
    <lineage>
        <taxon>Eukaryota</taxon>
        <taxon>Fungi</taxon>
        <taxon>Fungi incertae sedis</taxon>
        <taxon>Mucoromycota</taxon>
        <taxon>Mortierellomycotina</taxon>
        <taxon>Mortierellomycetes</taxon>
        <taxon>Mortierellales</taxon>
        <taxon>Mortierellaceae</taxon>
        <taxon>Lobosporangium</taxon>
    </lineage>
</organism>
<feature type="compositionally biased region" description="Polar residues" evidence="2">
    <location>
        <begin position="1012"/>
        <end position="1024"/>
    </location>
</feature>
<evidence type="ECO:0000256" key="1">
    <source>
        <dbReference type="SAM" id="Coils"/>
    </source>
</evidence>
<sequence>MASINHLGNESQAFRARFTSQKGALPPVPSSSSEIRVIPTRVDTKSGQRIILWNDICSEFPNASRIVNKEGQSILFLTDENFEYYNPKRISAQPGEVLEVVVPDAGIETNSSVSEGLVSDVTHPQGLKKEEEVDMLEIKDLPISESTATLDTKFLLAEAGITELQLIPSSSALAATTEGLNVDLVMESQKLHAENVKKALRYYFDKLQAQAEENRRLHEQQLVLQEEINQTQRRIDEENRQWHQKMVDQQREMQKSFDEKQNLMIQMQEQALERLVIIQDRVQAVLTQTYELHEYPIPHLFIVLPKVVRARDSYSKPFSNQFRLFFLCECGKHTMTENSTIPHEIHLAKHEGYDIDRPTDFFDKYGPYVLTMMQMVKFGFAAAGVVVPALNNTGLIEGMDAVKSGLDFAQKSFGSLVDDTINFINDQTSNANGGMDAAADSNDHLKLDKLEVLEGADLRQLESYLKVQDSGRVLGNLYRIVTQEGKVKWVCIDHYRENYKTSTIKNLKDAVTANRGEFPKGEGKVVITFSSSSMAKQFYDVLVKARGVQTLDITLGWDVTMDDLRKLANTATTSNILHLKLNGKHFKGPNRDIINNSRRFDPILQLLQNQRIQALELYEFRDLYDHISTASLGKAPQMRTLVLGSNFNPLDEESKSILTRILQACSGLAKLTVWTTDFRVTALYLTDKLGYVLNLDTLTVVDNALSFSMDIKIFQGTVRGAVLTTSAELTPICPHIEQFIGLGHLTHIFAKQVTEDIEENAWMEILTHSPKLSEIQIECNSSYSFGFINLISSIRPKVFSSGGYCSLHILRLQEDGVPFITLEFSVEAAAAVYTVDLNTSKFPRTAPLNRLKELLRKQGSLLEQLTLDAEFTDEHATTLDMVTKDEGSKLRSLRLRPDSLTSVGWECIDRIISRSPELVRLGVDLFDIDNKEKLALAEQFLTKHASRLTRLSLDGSLAEEWVPRFSKVIPTRLSLPHLDTFEINCHEKLDTSPQIAEWITAMVLGPGRKLPSSDSPNKQNELSSNAAQQEDKDDDNEKETTTGLELIKSESEEGKALNMWTPLDFIRLEEIQLSTRTWQTLIEAIDYAALDELSVRETNFDLGQLYVLANCLPEDSKKPAPLRLLQIGNTRLDGDGTRDLDLPKELTSALRRRAPLAKIEK</sequence>
<evidence type="ECO:0000313" key="4">
    <source>
        <dbReference type="Proteomes" id="UP000193648"/>
    </source>
</evidence>
<dbReference type="InterPro" id="IPR032675">
    <property type="entry name" value="LRR_dom_sf"/>
</dbReference>
<feature type="coiled-coil region" evidence="1">
    <location>
        <begin position="214"/>
        <end position="241"/>
    </location>
</feature>
<feature type="region of interest" description="Disordered" evidence="2">
    <location>
        <begin position="1009"/>
        <end position="1045"/>
    </location>
</feature>
<comment type="caution">
    <text evidence="3">The sequence shown here is derived from an EMBL/GenBank/DDBJ whole genome shotgun (WGS) entry which is preliminary data.</text>
</comment>
<dbReference type="SUPFAM" id="SSF52047">
    <property type="entry name" value="RNI-like"/>
    <property type="match status" value="1"/>
</dbReference>
<protein>
    <submittedName>
        <fullName evidence="3">Uncharacterized protein</fullName>
    </submittedName>
</protein>
<dbReference type="RefSeq" id="XP_021880325.1">
    <property type="nucleotide sequence ID" value="XM_022030239.1"/>
</dbReference>
<accession>A0A1Y2GL52</accession>
<dbReference type="AlphaFoldDB" id="A0A1Y2GL52"/>
<dbReference type="OrthoDB" id="2371100at2759"/>
<gene>
    <name evidence="3" type="ORF">BCR41DRAFT_423045</name>
</gene>
<proteinExistence type="predicted"/>
<keyword evidence="1" id="KW-0175">Coiled coil</keyword>
<evidence type="ECO:0000313" key="3">
    <source>
        <dbReference type="EMBL" id="ORZ12976.1"/>
    </source>
</evidence>
<dbReference type="InParanoid" id="A0A1Y2GL52"/>
<keyword evidence="4" id="KW-1185">Reference proteome</keyword>
<evidence type="ECO:0000256" key="2">
    <source>
        <dbReference type="SAM" id="MobiDB-lite"/>
    </source>
</evidence>
<dbReference type="Gene3D" id="3.80.10.10">
    <property type="entry name" value="Ribonuclease Inhibitor"/>
    <property type="match status" value="1"/>
</dbReference>
<name>A0A1Y2GL52_9FUNG</name>
<reference evidence="3 4" key="1">
    <citation type="submission" date="2016-07" db="EMBL/GenBank/DDBJ databases">
        <title>Pervasive Adenine N6-methylation of Active Genes in Fungi.</title>
        <authorList>
            <consortium name="DOE Joint Genome Institute"/>
            <person name="Mondo S.J."/>
            <person name="Dannebaum R.O."/>
            <person name="Kuo R.C."/>
            <person name="Labutti K."/>
            <person name="Haridas S."/>
            <person name="Kuo A."/>
            <person name="Salamov A."/>
            <person name="Ahrendt S.R."/>
            <person name="Lipzen A."/>
            <person name="Sullivan W."/>
            <person name="Andreopoulos W.B."/>
            <person name="Clum A."/>
            <person name="Lindquist E."/>
            <person name="Daum C."/>
            <person name="Ramamoorthy G.K."/>
            <person name="Gryganskyi A."/>
            <person name="Culley D."/>
            <person name="Magnuson J.K."/>
            <person name="James T.Y."/>
            <person name="O'Malley M.A."/>
            <person name="Stajich J.E."/>
            <person name="Spatafora J.W."/>
            <person name="Visel A."/>
            <person name="Grigoriev I.V."/>
        </authorList>
    </citation>
    <scope>NUCLEOTIDE SEQUENCE [LARGE SCALE GENOMIC DNA]</scope>
    <source>
        <strain evidence="3 4">NRRL 3116</strain>
    </source>
</reference>
<dbReference type="GeneID" id="33572081"/>
<dbReference type="Proteomes" id="UP000193648">
    <property type="component" value="Unassembled WGS sequence"/>
</dbReference>
<dbReference type="EMBL" id="MCFF01000024">
    <property type="protein sequence ID" value="ORZ12976.1"/>
    <property type="molecule type" value="Genomic_DNA"/>
</dbReference>